<dbReference type="GO" id="GO:0030288">
    <property type="term" value="C:outer membrane-bounded periplasmic space"/>
    <property type="evidence" value="ECO:0007669"/>
    <property type="project" value="InterPro"/>
</dbReference>
<dbReference type="SUPFAM" id="SSF56601">
    <property type="entry name" value="beta-lactamase/transpeptidase-like"/>
    <property type="match status" value="1"/>
</dbReference>
<dbReference type="Pfam" id="PF00144">
    <property type="entry name" value="Beta-lactamase"/>
    <property type="match status" value="1"/>
</dbReference>
<feature type="signal peptide" evidence="7">
    <location>
        <begin position="1"/>
        <end position="45"/>
    </location>
</feature>
<accession>G9Y480</accession>
<keyword evidence="4 6" id="KW-0378">Hydrolase</keyword>
<sequence>MLIGVQDPKYIRLKGHLFMRKKMQNTLKLLSVITCLAATAQGAMAANIDESKIKDTVDGLIQPLMQKNNIPGMSVAVTIRGRNYIYNYGLAAKQPQQPVTEDTLFEVGSLSKTFAATLASYAQVSGKLSLEQSVSHYVPELRGSSFDHVSVLNVGTHTSGLQLFMPEDIKNTTQLMAYLKAWKPADAAGTHRVYSNIGTGLLGMIAAKSLGVSYEDAIEKTLLPLLGMSHTYLKVPADQMENYAWGYNKKDEPVHVNMEILGNEAYGIKTTSSDLLHYVQANMGQLKLDGNAKIQHALTATHTGYFKSGEITQDLMWEQLPYPVSLPNLLTGNDMAMTKSVATPIVPPLPPQENVWINKTGSTNGFGAYIAFVPAKKMGIVMLANKNYSIDQRVTVAYKILSSLEGNK</sequence>
<feature type="chain" id="PRO_5003528759" description="Beta-lactamase" evidence="7">
    <location>
        <begin position="46"/>
        <end position="408"/>
    </location>
</feature>
<proteinExistence type="inferred from homology"/>
<dbReference type="EMBL" id="AGCI01000027">
    <property type="protein sequence ID" value="EHM44684.1"/>
    <property type="molecule type" value="Genomic_DNA"/>
</dbReference>
<keyword evidence="5 6" id="KW-0046">Antibiotic resistance</keyword>
<keyword evidence="7" id="KW-0732">Signal</keyword>
<dbReference type="MEROPS" id="S12.006"/>
<protein>
    <recommendedName>
        <fullName evidence="3 6">Beta-lactamase</fullName>
        <ecNumber evidence="3 6">3.5.2.6</ecNumber>
    </recommendedName>
</protein>
<organism evidence="9 10">
    <name type="scientific">Hafnia alvei ATCC 51873</name>
    <dbReference type="NCBI Taxonomy" id="1002364"/>
    <lineage>
        <taxon>Bacteria</taxon>
        <taxon>Pseudomonadati</taxon>
        <taxon>Pseudomonadota</taxon>
        <taxon>Gammaproteobacteria</taxon>
        <taxon>Enterobacterales</taxon>
        <taxon>Hafniaceae</taxon>
        <taxon>Hafnia</taxon>
    </lineage>
</organism>
<evidence type="ECO:0000256" key="5">
    <source>
        <dbReference type="ARBA" id="ARBA00023251"/>
    </source>
</evidence>
<evidence type="ECO:0000313" key="9">
    <source>
        <dbReference type="EMBL" id="EHM44684.1"/>
    </source>
</evidence>
<dbReference type="InterPro" id="IPR001466">
    <property type="entry name" value="Beta-lactam-related"/>
</dbReference>
<dbReference type="NCBIfam" id="NF000397">
    <property type="entry name" value="blaACC"/>
    <property type="match status" value="1"/>
</dbReference>
<reference evidence="9 10" key="1">
    <citation type="submission" date="2011-08" db="EMBL/GenBank/DDBJ databases">
        <authorList>
            <person name="Weinstock G."/>
            <person name="Sodergren E."/>
            <person name="Clifton S."/>
            <person name="Fulton L."/>
            <person name="Fulton B."/>
            <person name="Courtney L."/>
            <person name="Fronick C."/>
            <person name="Harrison M."/>
            <person name="Strong C."/>
            <person name="Farmer C."/>
            <person name="Delahaunty K."/>
            <person name="Markovic C."/>
            <person name="Hall O."/>
            <person name="Minx P."/>
            <person name="Tomlinson C."/>
            <person name="Mitreva M."/>
            <person name="Hou S."/>
            <person name="Chen J."/>
            <person name="Wollam A."/>
            <person name="Pepin K.H."/>
            <person name="Johnson M."/>
            <person name="Bhonagiri V."/>
            <person name="Zhang X."/>
            <person name="Suruliraj S."/>
            <person name="Warren W."/>
            <person name="Chinwalla A."/>
            <person name="Mardis E.R."/>
            <person name="Wilson R.K."/>
        </authorList>
    </citation>
    <scope>NUCLEOTIDE SEQUENCE [LARGE SCALE GENOMIC DNA]</scope>
    <source>
        <strain evidence="9 10">ATCC 51873</strain>
    </source>
</reference>
<dbReference type="AlphaFoldDB" id="G9Y480"/>
<dbReference type="PANTHER" id="PTHR46825">
    <property type="entry name" value="D-ALANYL-D-ALANINE-CARBOXYPEPTIDASE/ENDOPEPTIDASE AMPH"/>
    <property type="match status" value="1"/>
</dbReference>
<evidence type="ECO:0000256" key="3">
    <source>
        <dbReference type="ARBA" id="ARBA00012865"/>
    </source>
</evidence>
<feature type="domain" description="Beta-lactamase-related" evidence="8">
    <location>
        <begin position="57"/>
        <end position="402"/>
    </location>
</feature>
<dbReference type="PANTHER" id="PTHR46825:SF8">
    <property type="entry name" value="BETA-LACTAMASE-RELATED"/>
    <property type="match status" value="1"/>
</dbReference>
<comment type="caution">
    <text evidence="9">The sequence shown here is derived from an EMBL/GenBank/DDBJ whole genome shotgun (WGS) entry which is preliminary data.</text>
</comment>
<comment type="similarity">
    <text evidence="2 6">Belongs to the class-C beta-lactamase family.</text>
</comment>
<dbReference type="HOGENOM" id="CLU_020027_10_0_6"/>
<evidence type="ECO:0000256" key="1">
    <source>
        <dbReference type="ARBA" id="ARBA00001526"/>
    </source>
</evidence>
<evidence type="ECO:0000256" key="2">
    <source>
        <dbReference type="ARBA" id="ARBA00007840"/>
    </source>
</evidence>
<evidence type="ECO:0000313" key="10">
    <source>
        <dbReference type="Proteomes" id="UP000005959"/>
    </source>
</evidence>
<dbReference type="NCBIfam" id="NF033085">
    <property type="entry name" value="bla_class_C"/>
    <property type="match status" value="1"/>
</dbReference>
<dbReference type="InterPro" id="IPR058136">
    <property type="entry name" value="AmpC"/>
</dbReference>
<dbReference type="InterPro" id="IPR050491">
    <property type="entry name" value="AmpC-like"/>
</dbReference>
<dbReference type="InterPro" id="IPR001586">
    <property type="entry name" value="Beta-lactam_class-C_AS"/>
</dbReference>
<dbReference type="InterPro" id="IPR012338">
    <property type="entry name" value="Beta-lactam/transpept-like"/>
</dbReference>
<evidence type="ECO:0000256" key="7">
    <source>
        <dbReference type="SAM" id="SignalP"/>
    </source>
</evidence>
<name>G9Y480_HAFAL</name>
<gene>
    <name evidence="9" type="ORF">HMPREF0454_01344</name>
</gene>
<dbReference type="GO" id="GO:0046677">
    <property type="term" value="P:response to antibiotic"/>
    <property type="evidence" value="ECO:0007669"/>
    <property type="project" value="UniProtKB-UniRule"/>
</dbReference>
<comment type="catalytic activity">
    <reaction evidence="1 6">
        <text>a beta-lactam + H2O = a substituted beta-amino acid</text>
        <dbReference type="Rhea" id="RHEA:20401"/>
        <dbReference type="ChEBI" id="CHEBI:15377"/>
        <dbReference type="ChEBI" id="CHEBI:35627"/>
        <dbReference type="ChEBI" id="CHEBI:140347"/>
        <dbReference type="EC" id="3.5.2.6"/>
    </reaction>
</comment>
<dbReference type="GO" id="GO:0017001">
    <property type="term" value="P:antibiotic catabolic process"/>
    <property type="evidence" value="ECO:0007669"/>
    <property type="project" value="InterPro"/>
</dbReference>
<dbReference type="EC" id="3.5.2.6" evidence="3 6"/>
<evidence type="ECO:0000256" key="6">
    <source>
        <dbReference type="RuleBase" id="RU361140"/>
    </source>
</evidence>
<dbReference type="Gene3D" id="3.40.710.10">
    <property type="entry name" value="DD-peptidase/beta-lactamase superfamily"/>
    <property type="match status" value="1"/>
</dbReference>
<dbReference type="GO" id="GO:0008800">
    <property type="term" value="F:beta-lactamase activity"/>
    <property type="evidence" value="ECO:0007669"/>
    <property type="project" value="UniProtKB-UniRule"/>
</dbReference>
<dbReference type="Proteomes" id="UP000005959">
    <property type="component" value="Unassembled WGS sequence"/>
</dbReference>
<evidence type="ECO:0000256" key="4">
    <source>
        <dbReference type="ARBA" id="ARBA00022801"/>
    </source>
</evidence>
<dbReference type="PROSITE" id="PS00336">
    <property type="entry name" value="BETA_LACTAMASE_C"/>
    <property type="match status" value="1"/>
</dbReference>
<dbReference type="PATRIC" id="fig|1002364.3.peg.1236"/>
<evidence type="ECO:0000259" key="8">
    <source>
        <dbReference type="Pfam" id="PF00144"/>
    </source>
</evidence>